<evidence type="ECO:0000256" key="1">
    <source>
        <dbReference type="SAM" id="SignalP"/>
    </source>
</evidence>
<sequence length="118" mass="13399">MVPIPVARIINIAFLLRLVEAKGLATLAEFERSSYPTPYQEAASELFIGKRVCKDTNLEQSRDTPLTMLGKCLQKAVQWTDKGIVRARIRRGSTVDERPFLYLYVFISVSINPYSKAF</sequence>
<name>A0A9P7Z294_9HELO</name>
<protein>
    <submittedName>
        <fullName evidence="2">Uncharacterized protein</fullName>
    </submittedName>
</protein>
<reference evidence="2" key="1">
    <citation type="journal article" date="2021" name="IMA Fungus">
        <title>Genomic characterization of three marine fungi, including Emericellopsis atlantica sp. nov. with signatures of a generalist lifestyle and marine biomass degradation.</title>
        <authorList>
            <person name="Hagestad O.C."/>
            <person name="Hou L."/>
            <person name="Andersen J.H."/>
            <person name="Hansen E.H."/>
            <person name="Altermark B."/>
            <person name="Li C."/>
            <person name="Kuhnert E."/>
            <person name="Cox R.J."/>
            <person name="Crous P.W."/>
            <person name="Spatafora J.W."/>
            <person name="Lail K."/>
            <person name="Amirebrahimi M."/>
            <person name="Lipzen A."/>
            <person name="Pangilinan J."/>
            <person name="Andreopoulos W."/>
            <person name="Hayes R.D."/>
            <person name="Ng V."/>
            <person name="Grigoriev I.V."/>
            <person name="Jackson S.A."/>
            <person name="Sutton T.D.S."/>
            <person name="Dobson A.D.W."/>
            <person name="Rama T."/>
        </authorList>
    </citation>
    <scope>NUCLEOTIDE SEQUENCE</scope>
    <source>
        <strain evidence="2">TRa3180A</strain>
    </source>
</reference>
<gene>
    <name evidence="2" type="ORF">BJ878DRAFT_104368</name>
</gene>
<keyword evidence="1" id="KW-0732">Signal</keyword>
<comment type="caution">
    <text evidence="2">The sequence shown here is derived from an EMBL/GenBank/DDBJ whole genome shotgun (WGS) entry which is preliminary data.</text>
</comment>
<evidence type="ECO:0000313" key="2">
    <source>
        <dbReference type="EMBL" id="KAG9243782.1"/>
    </source>
</evidence>
<evidence type="ECO:0000313" key="3">
    <source>
        <dbReference type="Proteomes" id="UP000887226"/>
    </source>
</evidence>
<feature type="signal peptide" evidence="1">
    <location>
        <begin position="1"/>
        <end position="21"/>
    </location>
</feature>
<dbReference type="Proteomes" id="UP000887226">
    <property type="component" value="Unassembled WGS sequence"/>
</dbReference>
<dbReference type="EMBL" id="MU253952">
    <property type="protein sequence ID" value="KAG9243782.1"/>
    <property type="molecule type" value="Genomic_DNA"/>
</dbReference>
<organism evidence="2 3">
    <name type="scientific">Calycina marina</name>
    <dbReference type="NCBI Taxonomy" id="1763456"/>
    <lineage>
        <taxon>Eukaryota</taxon>
        <taxon>Fungi</taxon>
        <taxon>Dikarya</taxon>
        <taxon>Ascomycota</taxon>
        <taxon>Pezizomycotina</taxon>
        <taxon>Leotiomycetes</taxon>
        <taxon>Helotiales</taxon>
        <taxon>Pezizellaceae</taxon>
        <taxon>Calycina</taxon>
    </lineage>
</organism>
<dbReference type="AlphaFoldDB" id="A0A9P7Z294"/>
<proteinExistence type="predicted"/>
<accession>A0A9P7Z294</accession>
<feature type="chain" id="PRO_5040154361" evidence="1">
    <location>
        <begin position="22"/>
        <end position="118"/>
    </location>
</feature>
<keyword evidence="3" id="KW-1185">Reference proteome</keyword>